<feature type="compositionally biased region" description="Low complexity" evidence="1">
    <location>
        <begin position="168"/>
        <end position="179"/>
    </location>
</feature>
<feature type="region of interest" description="Disordered" evidence="1">
    <location>
        <begin position="265"/>
        <end position="292"/>
    </location>
</feature>
<evidence type="ECO:0000313" key="2">
    <source>
        <dbReference type="EMBL" id="CAG5158759.1"/>
    </source>
</evidence>
<dbReference type="OrthoDB" id="3681923at2759"/>
<dbReference type="Proteomes" id="UP000676310">
    <property type="component" value="Unassembled WGS sequence"/>
</dbReference>
<organism evidence="2 3">
    <name type="scientific">Alternaria atra</name>
    <dbReference type="NCBI Taxonomy" id="119953"/>
    <lineage>
        <taxon>Eukaryota</taxon>
        <taxon>Fungi</taxon>
        <taxon>Dikarya</taxon>
        <taxon>Ascomycota</taxon>
        <taxon>Pezizomycotina</taxon>
        <taxon>Dothideomycetes</taxon>
        <taxon>Pleosporomycetidae</taxon>
        <taxon>Pleosporales</taxon>
        <taxon>Pleosporineae</taxon>
        <taxon>Pleosporaceae</taxon>
        <taxon>Alternaria</taxon>
        <taxon>Alternaria sect. Ulocladioides</taxon>
    </lineage>
</organism>
<feature type="region of interest" description="Disordered" evidence="1">
    <location>
        <begin position="46"/>
        <end position="105"/>
    </location>
</feature>
<keyword evidence="3" id="KW-1185">Reference proteome</keyword>
<protein>
    <recommendedName>
        <fullName evidence="4">F-box domain-containing protein</fullName>
    </recommendedName>
</protein>
<proteinExistence type="predicted"/>
<accession>A0A8J2I2P0</accession>
<evidence type="ECO:0000256" key="1">
    <source>
        <dbReference type="SAM" id="MobiDB-lite"/>
    </source>
</evidence>
<gene>
    <name evidence="2" type="ORF">ALTATR162_LOCUS5241</name>
</gene>
<reference evidence="2" key="1">
    <citation type="submission" date="2021-05" db="EMBL/GenBank/DDBJ databases">
        <authorList>
            <person name="Stam R."/>
        </authorList>
    </citation>
    <scope>NUCLEOTIDE SEQUENCE</scope>
    <source>
        <strain evidence="2">CS162</strain>
    </source>
</reference>
<feature type="region of interest" description="Disordered" evidence="1">
    <location>
        <begin position="160"/>
        <end position="186"/>
    </location>
</feature>
<dbReference type="GeneID" id="67016998"/>
<evidence type="ECO:0008006" key="4">
    <source>
        <dbReference type="Google" id="ProtNLM"/>
    </source>
</evidence>
<sequence>MTTTIGMSYDDLRPHVVRPKKSLFQRLNDTHDQLISHMRSLKEDPVLSVKQSTERTRALSTTSLKLSAERTRAVSTTSLTSTPESDRENLQDATRTTEIDHDDRISSGFLSPPVSPVEGSFFPIQQFLLPRDRKPSKEFIQGMQGYVHWKQATYESTLSLPLSPPQTPQSSFSWSSSRSTKSEMSDEQMDDWLDRPMDAEVHRYRKVSASWLEGSTGSEEDEKKIHVIEEHPDEEDSVAREERQHIAAMWRETWCMQGSREGSFIEEQHSEVAPEAPEDSSPKENGARDTQSMLLSLPDELLRYIALHVPSEHAKPFRLSCAKFSELVPASLSST</sequence>
<dbReference type="AlphaFoldDB" id="A0A8J2I2P0"/>
<dbReference type="RefSeq" id="XP_043168795.1">
    <property type="nucleotide sequence ID" value="XM_043312860.1"/>
</dbReference>
<comment type="caution">
    <text evidence="2">The sequence shown here is derived from an EMBL/GenBank/DDBJ whole genome shotgun (WGS) entry which is preliminary data.</text>
</comment>
<dbReference type="EMBL" id="CAJRGZ010000019">
    <property type="protein sequence ID" value="CAG5158759.1"/>
    <property type="molecule type" value="Genomic_DNA"/>
</dbReference>
<feature type="compositionally biased region" description="Basic and acidic residues" evidence="1">
    <location>
        <begin position="84"/>
        <end position="105"/>
    </location>
</feature>
<evidence type="ECO:0000313" key="3">
    <source>
        <dbReference type="Proteomes" id="UP000676310"/>
    </source>
</evidence>
<feature type="compositionally biased region" description="Polar residues" evidence="1">
    <location>
        <begin position="73"/>
        <end position="83"/>
    </location>
</feature>
<name>A0A8J2I2P0_9PLEO</name>